<dbReference type="EMBL" id="PXXK01000325">
    <property type="protein sequence ID" value="RFN46034.1"/>
    <property type="molecule type" value="Genomic_DNA"/>
</dbReference>
<accession>A0A395MDV5</accession>
<dbReference type="InterPro" id="IPR036047">
    <property type="entry name" value="F-box-like_dom_sf"/>
</dbReference>
<organism evidence="3 4">
    <name type="scientific">Fusarium flagelliforme</name>
    <dbReference type="NCBI Taxonomy" id="2675880"/>
    <lineage>
        <taxon>Eukaryota</taxon>
        <taxon>Fungi</taxon>
        <taxon>Dikarya</taxon>
        <taxon>Ascomycota</taxon>
        <taxon>Pezizomycotina</taxon>
        <taxon>Sordariomycetes</taxon>
        <taxon>Hypocreomycetidae</taxon>
        <taxon>Hypocreales</taxon>
        <taxon>Nectriaceae</taxon>
        <taxon>Fusarium</taxon>
        <taxon>Fusarium incarnatum-equiseti species complex</taxon>
    </lineage>
</organism>
<gene>
    <name evidence="3" type="ORF">FIE12Z_9722</name>
</gene>
<dbReference type="SUPFAM" id="SSF81383">
    <property type="entry name" value="F-box domain"/>
    <property type="match status" value="1"/>
</dbReference>
<feature type="region of interest" description="Disordered" evidence="1">
    <location>
        <begin position="47"/>
        <end position="69"/>
    </location>
</feature>
<feature type="domain" description="DUF7600" evidence="2">
    <location>
        <begin position="344"/>
        <end position="471"/>
    </location>
</feature>
<evidence type="ECO:0000256" key="1">
    <source>
        <dbReference type="SAM" id="MobiDB-lite"/>
    </source>
</evidence>
<comment type="caution">
    <text evidence="3">The sequence shown here is derived from an EMBL/GenBank/DDBJ whole genome shotgun (WGS) entry which is preliminary data.</text>
</comment>
<dbReference type="Pfam" id="PF24539">
    <property type="entry name" value="DUF7600"/>
    <property type="match status" value="1"/>
</dbReference>
<dbReference type="Proteomes" id="UP000265631">
    <property type="component" value="Unassembled WGS sequence"/>
</dbReference>
<evidence type="ECO:0000259" key="2">
    <source>
        <dbReference type="Pfam" id="PF24539"/>
    </source>
</evidence>
<dbReference type="AlphaFoldDB" id="A0A395MDV5"/>
<keyword evidence="4" id="KW-1185">Reference proteome</keyword>
<dbReference type="InterPro" id="IPR056021">
    <property type="entry name" value="DUF7600"/>
</dbReference>
<dbReference type="STRING" id="2594813.A0A395MDV5"/>
<proteinExistence type="predicted"/>
<evidence type="ECO:0000313" key="3">
    <source>
        <dbReference type="EMBL" id="RFN46034.1"/>
    </source>
</evidence>
<name>A0A395MDV5_9HYPO</name>
<sequence length="676" mass="76599">MAPKRCCGICGILIRNHAFNHGEKRSWAEECRASVGVPDWQHNLVVPQNPSKRYDDRNNDGQPPEFPDEQISIVESDGQTSVVPARDAYWGFYVHDVCWSLFTWEFNVNLEHLLHLYLSTPIGPCGLIGWGGSYGGAAHRLIHHDGWHWAPKYETWEELQDVIELNPLHIPTLKKAIEYTARLQQDVFMSKLDPRTLGLEKDVFSYLPLEALETGITLLPTPDVRSLRLASPVFAILGLSERFWASRFYKRREFEYLPDVFVTPPASWRAFYLSLHVWASDNEGIQNRKRVWTVVKELRSVLRQMAESDCRGLTNEVAVEETKSQNHMHSMTARRQHRSFRPTTSQERSLCFPESVQFSSVCPSFVKTIDGSFVSGLSFVAPDGQTAHLGYIHRENMVGVRLGHPQCVMGFEPAFDVKGIRAIKVIAEDGTRWGPLIDPKKAPWKLLESDDGISTLHACFDATRLQILERRTVVQHDDQDWRLGYLWSPQIPPEPISFTNHNGLIPHGRIVEDVSVPIQVCIWGLEGDNRRLTSMWSSIYDMCHVASLSFNFESENGEESSEEIGDIGPMMMVRNAPRRWEQSGSGLNIDIDGMQGENISGLEVQISEHLVVGLKVKTDRRKMRLTHRGGPLDKDPDTPWFSVKPELGNRVVGIWATGGGFADALFNNIGLITVEE</sequence>
<evidence type="ECO:0000313" key="4">
    <source>
        <dbReference type="Proteomes" id="UP000265631"/>
    </source>
</evidence>
<protein>
    <recommendedName>
        <fullName evidence="2">DUF7600 domain-containing protein</fullName>
    </recommendedName>
</protein>
<reference evidence="3 4" key="1">
    <citation type="journal article" date="2018" name="PLoS Pathog.">
        <title>Evolution of structural diversity of trichothecenes, a family of toxins produced by plant pathogenic and entomopathogenic fungi.</title>
        <authorList>
            <person name="Proctor R.H."/>
            <person name="McCormick S.P."/>
            <person name="Kim H.S."/>
            <person name="Cardoza R.E."/>
            <person name="Stanley A.M."/>
            <person name="Lindo L."/>
            <person name="Kelly A."/>
            <person name="Brown D.W."/>
            <person name="Lee T."/>
            <person name="Vaughan M.M."/>
            <person name="Alexander N.J."/>
            <person name="Busman M."/>
            <person name="Gutierrez S."/>
        </authorList>
    </citation>
    <scope>NUCLEOTIDE SEQUENCE [LARGE SCALE GENOMIC DNA]</scope>
    <source>
        <strain evidence="3 4">NRRL 13405</strain>
    </source>
</reference>